<evidence type="ECO:0000256" key="7">
    <source>
        <dbReference type="ARBA" id="ARBA00023065"/>
    </source>
</evidence>
<evidence type="ECO:0000256" key="2">
    <source>
        <dbReference type="ARBA" id="ARBA00009904"/>
    </source>
</evidence>
<feature type="transmembrane region" description="Helical" evidence="9">
    <location>
        <begin position="580"/>
        <end position="599"/>
    </location>
</feature>
<keyword evidence="8 9" id="KW-0472">Membrane</keyword>
<dbReference type="GO" id="GO:0000220">
    <property type="term" value="C:vacuolar proton-transporting V-type ATPase, V0 domain"/>
    <property type="evidence" value="ECO:0007669"/>
    <property type="project" value="InterPro"/>
</dbReference>
<evidence type="ECO:0000256" key="9">
    <source>
        <dbReference type="RuleBase" id="RU361189"/>
    </source>
</evidence>
<comment type="function">
    <text evidence="9">Essential component of the vacuolar proton pump (V-ATPase), a multimeric enzyme that catalyzes the translocation of protons across the membranes. Required for assembly and activity of the V-ATPase.</text>
</comment>
<name>K1QKL8_MAGGI</name>
<proteinExistence type="inferred from homology"/>
<keyword evidence="6 9" id="KW-1133">Transmembrane helix</keyword>
<accession>K1QKL8</accession>
<dbReference type="PANTHER" id="PTHR11629">
    <property type="entry name" value="VACUOLAR PROTON ATPASES"/>
    <property type="match status" value="1"/>
</dbReference>
<dbReference type="HOGENOM" id="CLU_005230_0_2_1"/>
<evidence type="ECO:0000256" key="5">
    <source>
        <dbReference type="ARBA" id="ARBA00022781"/>
    </source>
</evidence>
<evidence type="ECO:0000256" key="8">
    <source>
        <dbReference type="ARBA" id="ARBA00023136"/>
    </source>
</evidence>
<gene>
    <name evidence="10" type="ORF">CGI_10020638</name>
</gene>
<comment type="similarity">
    <text evidence="2 9">Belongs to the V-ATPase 116 kDa subunit family.</text>
</comment>
<dbReference type="InterPro" id="IPR026028">
    <property type="entry name" value="V-type_ATPase_116kDa_su_euka"/>
</dbReference>
<feature type="transmembrane region" description="Helical" evidence="9">
    <location>
        <begin position="548"/>
        <end position="568"/>
    </location>
</feature>
<dbReference type="GO" id="GO:0005886">
    <property type="term" value="C:plasma membrane"/>
    <property type="evidence" value="ECO:0007669"/>
    <property type="project" value="TreeGrafter"/>
</dbReference>
<protein>
    <recommendedName>
        <fullName evidence="9">V-type proton ATPase subunit a</fullName>
    </recommendedName>
</protein>
<evidence type="ECO:0000256" key="6">
    <source>
        <dbReference type="ARBA" id="ARBA00022989"/>
    </source>
</evidence>
<dbReference type="Pfam" id="PF01496">
    <property type="entry name" value="V_ATPase_I"/>
    <property type="match status" value="1"/>
</dbReference>
<evidence type="ECO:0000256" key="4">
    <source>
        <dbReference type="ARBA" id="ARBA00022692"/>
    </source>
</evidence>
<dbReference type="PIRSF" id="PIRSF001293">
    <property type="entry name" value="ATP6V0A1"/>
    <property type="match status" value="1"/>
</dbReference>
<dbReference type="GO" id="GO:0046961">
    <property type="term" value="F:proton-transporting ATPase activity, rotational mechanism"/>
    <property type="evidence" value="ECO:0007669"/>
    <property type="project" value="InterPro"/>
</dbReference>
<sequence length="906" mass="102868">MGALFRSEEMNLCQIFLQSEAAYACVSELGELGMVQFKDLNPDVNAFQRKFVSEIMRCEEMERKLRYIHRELKKDGMKIPDRDENPKAPAPKEMIDLEATFEKIESELKEVNTNAEALRRNYLELTELKEVLKKTQIFFAEHGRHGIVDDAQHALAHDEGGGGFVPVTSVQLGVGNSIYNSFVAGVIPREKVPAFERLLWFANRGNTFLKHDEIDQPLEDPVSGDAISKCVFLIFFQGEQLKARVRKICEGFKATLYPCPESASERVEMLNGVSTRLEDLNTVLHQTEDHRKRVLMSAQKEIRPWIIKVKKIKAIYHTLNMCNFDVSHNSLIAECWTPVSGLEEIQSALKHGTELSGSTVPSILHRMQTKEVPPTYFKTNKFTTVFQEIIDAYGIATYQEVNPAPYAIISFPFLFAVMFGDFGHGFIMFLAGLWMVITEKKLTSGKSDNEIMSMFVGGRYIITMMGLFSVYTGLIYNDCFSKSVNIFGSGWHPSYDFRTLQKETSWTMNPADHFDNTTGPYPFGVDPIWQSSMNKITFTNSLKMKMSVIFGVSQMLLGVLLSFVNHAYFRRPLNVFCEFIPQLVFLMCLFGYLVALVFYKWLFFTAECPQYAPQLLIQFINMFLLTYTPRVMPANFTGDLYACTSIEPTSINATSQTVFFEHQQPIQITLVILALLMVPTMLLVKPFVLRARHNARVKRRQGLYATSQRTLIHNEEHPEPSDDSKGVKGDKPEAHLSDIELGAVRGKDNIAINGEEEDGGIVGHSEVGISEPEENEEEFDMGEVFIHQAIHTIEYCLGCISHTASYLRLWALSLAHAQLSEVLWSMLFRFGLTFDMAYVGGILLWAVFGAFAVVTVAVLLLMEGLSAFLHTLRLHWVEFNSKFYMGDGYKFAPYNFKHLLDADLDE</sequence>
<organism evidence="10">
    <name type="scientific">Magallana gigas</name>
    <name type="common">Pacific oyster</name>
    <name type="synonym">Crassostrea gigas</name>
    <dbReference type="NCBI Taxonomy" id="29159"/>
    <lineage>
        <taxon>Eukaryota</taxon>
        <taxon>Metazoa</taxon>
        <taxon>Spiralia</taxon>
        <taxon>Lophotrochozoa</taxon>
        <taxon>Mollusca</taxon>
        <taxon>Bivalvia</taxon>
        <taxon>Autobranchia</taxon>
        <taxon>Pteriomorphia</taxon>
        <taxon>Ostreida</taxon>
        <taxon>Ostreoidea</taxon>
        <taxon>Ostreidae</taxon>
        <taxon>Magallana</taxon>
    </lineage>
</organism>
<feature type="transmembrane region" description="Helical" evidence="9">
    <location>
        <begin position="842"/>
        <end position="862"/>
    </location>
</feature>
<dbReference type="InterPro" id="IPR002490">
    <property type="entry name" value="V-ATPase_116kDa_su"/>
</dbReference>
<dbReference type="EMBL" id="JH816099">
    <property type="protein sequence ID" value="EKC37297.1"/>
    <property type="molecule type" value="Genomic_DNA"/>
</dbReference>
<keyword evidence="5 9" id="KW-0375">Hydrogen ion transport</keyword>
<feature type="transmembrane region" description="Helical" evidence="9">
    <location>
        <begin position="457"/>
        <end position="476"/>
    </location>
</feature>
<feature type="transmembrane region" description="Helical" evidence="9">
    <location>
        <begin position="413"/>
        <end position="437"/>
    </location>
</feature>
<dbReference type="GO" id="GO:0051117">
    <property type="term" value="F:ATPase binding"/>
    <property type="evidence" value="ECO:0007669"/>
    <property type="project" value="TreeGrafter"/>
</dbReference>
<feature type="transmembrane region" description="Helical" evidence="9">
    <location>
        <begin position="666"/>
        <end position="689"/>
    </location>
</feature>
<dbReference type="GO" id="GO:0007035">
    <property type="term" value="P:vacuolar acidification"/>
    <property type="evidence" value="ECO:0007669"/>
    <property type="project" value="TreeGrafter"/>
</dbReference>
<dbReference type="PANTHER" id="PTHR11629:SF63">
    <property type="entry name" value="V-TYPE PROTON ATPASE SUBUNIT A"/>
    <property type="match status" value="1"/>
</dbReference>
<evidence type="ECO:0000256" key="1">
    <source>
        <dbReference type="ARBA" id="ARBA00004141"/>
    </source>
</evidence>
<keyword evidence="4 9" id="KW-0812">Transmembrane</keyword>
<evidence type="ECO:0000313" key="10">
    <source>
        <dbReference type="EMBL" id="EKC37297.1"/>
    </source>
</evidence>
<keyword evidence="3 9" id="KW-0813">Transport</keyword>
<keyword evidence="7 9" id="KW-0406">Ion transport</keyword>
<dbReference type="AlphaFoldDB" id="K1QKL8"/>
<evidence type="ECO:0000256" key="3">
    <source>
        <dbReference type="ARBA" id="ARBA00022448"/>
    </source>
</evidence>
<reference evidence="10" key="1">
    <citation type="journal article" date="2012" name="Nature">
        <title>The oyster genome reveals stress adaptation and complexity of shell formation.</title>
        <authorList>
            <person name="Zhang G."/>
            <person name="Fang X."/>
            <person name="Guo X."/>
            <person name="Li L."/>
            <person name="Luo R."/>
            <person name="Xu F."/>
            <person name="Yang P."/>
            <person name="Zhang L."/>
            <person name="Wang X."/>
            <person name="Qi H."/>
            <person name="Xiong Z."/>
            <person name="Que H."/>
            <person name="Xie Y."/>
            <person name="Holland P.W."/>
            <person name="Paps J."/>
            <person name="Zhu Y."/>
            <person name="Wu F."/>
            <person name="Chen Y."/>
            <person name="Wang J."/>
            <person name="Peng C."/>
            <person name="Meng J."/>
            <person name="Yang L."/>
            <person name="Liu J."/>
            <person name="Wen B."/>
            <person name="Zhang N."/>
            <person name="Huang Z."/>
            <person name="Zhu Q."/>
            <person name="Feng Y."/>
            <person name="Mount A."/>
            <person name="Hedgecock D."/>
            <person name="Xu Z."/>
            <person name="Liu Y."/>
            <person name="Domazet-Loso T."/>
            <person name="Du Y."/>
            <person name="Sun X."/>
            <person name="Zhang S."/>
            <person name="Liu B."/>
            <person name="Cheng P."/>
            <person name="Jiang X."/>
            <person name="Li J."/>
            <person name="Fan D."/>
            <person name="Wang W."/>
            <person name="Fu W."/>
            <person name="Wang T."/>
            <person name="Wang B."/>
            <person name="Zhang J."/>
            <person name="Peng Z."/>
            <person name="Li Y."/>
            <person name="Li N."/>
            <person name="Wang J."/>
            <person name="Chen M."/>
            <person name="He Y."/>
            <person name="Tan F."/>
            <person name="Song X."/>
            <person name="Zheng Q."/>
            <person name="Huang R."/>
            <person name="Yang H."/>
            <person name="Du X."/>
            <person name="Chen L."/>
            <person name="Yang M."/>
            <person name="Gaffney P.M."/>
            <person name="Wang S."/>
            <person name="Luo L."/>
            <person name="She Z."/>
            <person name="Ming Y."/>
            <person name="Huang W."/>
            <person name="Zhang S."/>
            <person name="Huang B."/>
            <person name="Zhang Y."/>
            <person name="Qu T."/>
            <person name="Ni P."/>
            <person name="Miao G."/>
            <person name="Wang J."/>
            <person name="Wang Q."/>
            <person name="Steinberg C.E."/>
            <person name="Wang H."/>
            <person name="Li N."/>
            <person name="Qian L."/>
            <person name="Zhang G."/>
            <person name="Li Y."/>
            <person name="Yang H."/>
            <person name="Liu X."/>
            <person name="Wang J."/>
            <person name="Yin Y."/>
            <person name="Wang J."/>
        </authorList>
    </citation>
    <scope>NUCLEOTIDE SEQUENCE [LARGE SCALE GENOMIC DNA]</scope>
    <source>
        <strain evidence="10">05x7-T-G4-1.051#20</strain>
    </source>
</reference>
<comment type="subcellular location">
    <subcellularLocation>
        <location evidence="1">Membrane</location>
        <topology evidence="1">Multi-pass membrane protein</topology>
    </subcellularLocation>
</comment>
<dbReference type="InParanoid" id="K1QKL8"/>